<gene>
    <name evidence="2" type="ORF">EVAR_48417_1</name>
</gene>
<reference evidence="2 3" key="1">
    <citation type="journal article" date="2019" name="Commun. Biol.">
        <title>The bagworm genome reveals a unique fibroin gene that provides high tensile strength.</title>
        <authorList>
            <person name="Kono N."/>
            <person name="Nakamura H."/>
            <person name="Ohtoshi R."/>
            <person name="Tomita M."/>
            <person name="Numata K."/>
            <person name="Arakawa K."/>
        </authorList>
    </citation>
    <scope>NUCLEOTIDE SEQUENCE [LARGE SCALE GENOMIC DNA]</scope>
</reference>
<comment type="caution">
    <text evidence="2">The sequence shown here is derived from an EMBL/GenBank/DDBJ whole genome shotgun (WGS) entry which is preliminary data.</text>
</comment>
<feature type="region of interest" description="Disordered" evidence="1">
    <location>
        <begin position="1"/>
        <end position="20"/>
    </location>
</feature>
<name>A0A4C1XU70_EUMVA</name>
<organism evidence="2 3">
    <name type="scientific">Eumeta variegata</name>
    <name type="common">Bagworm moth</name>
    <name type="synonym">Eumeta japonica</name>
    <dbReference type="NCBI Taxonomy" id="151549"/>
    <lineage>
        <taxon>Eukaryota</taxon>
        <taxon>Metazoa</taxon>
        <taxon>Ecdysozoa</taxon>
        <taxon>Arthropoda</taxon>
        <taxon>Hexapoda</taxon>
        <taxon>Insecta</taxon>
        <taxon>Pterygota</taxon>
        <taxon>Neoptera</taxon>
        <taxon>Endopterygota</taxon>
        <taxon>Lepidoptera</taxon>
        <taxon>Glossata</taxon>
        <taxon>Ditrysia</taxon>
        <taxon>Tineoidea</taxon>
        <taxon>Psychidae</taxon>
        <taxon>Oiketicinae</taxon>
        <taxon>Eumeta</taxon>
    </lineage>
</organism>
<evidence type="ECO:0000313" key="3">
    <source>
        <dbReference type="Proteomes" id="UP000299102"/>
    </source>
</evidence>
<evidence type="ECO:0000313" key="2">
    <source>
        <dbReference type="EMBL" id="GBP65715.1"/>
    </source>
</evidence>
<proteinExistence type="predicted"/>
<sequence length="95" mass="10444">MDGPEPTRARPAARRAAAGVMRHVRRIEKNSFRQINESGVTESDEITTFRNRIYLSEANVSSGGGSRVALISAPAARPNLFADHHHSKYKKGSNI</sequence>
<protein>
    <submittedName>
        <fullName evidence="2">Uncharacterized protein</fullName>
    </submittedName>
</protein>
<accession>A0A4C1XU70</accession>
<evidence type="ECO:0000256" key="1">
    <source>
        <dbReference type="SAM" id="MobiDB-lite"/>
    </source>
</evidence>
<dbReference type="AlphaFoldDB" id="A0A4C1XU70"/>
<dbReference type="Proteomes" id="UP000299102">
    <property type="component" value="Unassembled WGS sequence"/>
</dbReference>
<keyword evidence="3" id="KW-1185">Reference proteome</keyword>
<dbReference type="EMBL" id="BGZK01000937">
    <property type="protein sequence ID" value="GBP65715.1"/>
    <property type="molecule type" value="Genomic_DNA"/>
</dbReference>